<dbReference type="Proteomes" id="UP000536275">
    <property type="component" value="Unassembled WGS sequence"/>
</dbReference>
<dbReference type="GO" id="GO:0005739">
    <property type="term" value="C:mitochondrion"/>
    <property type="evidence" value="ECO:0007669"/>
    <property type="project" value="TreeGrafter"/>
</dbReference>
<evidence type="ECO:0000313" key="3">
    <source>
        <dbReference type="EMBL" id="KAF6070279.1"/>
    </source>
</evidence>
<comment type="caution">
    <text evidence="3">The sequence shown here is derived from an EMBL/GenBank/DDBJ whole genome shotgun (WGS) entry which is preliminary data.</text>
</comment>
<dbReference type="GO" id="GO:0009437">
    <property type="term" value="P:carnitine metabolic process"/>
    <property type="evidence" value="ECO:0007669"/>
    <property type="project" value="TreeGrafter"/>
</dbReference>
<reference evidence="3 4" key="1">
    <citation type="submission" date="2020-03" db="EMBL/GenBank/DDBJ databases">
        <title>FDA dAtabase for Regulatory Grade micrObial Sequences (FDA-ARGOS): Supporting development and validation of Infectious Disease Dx tests.</title>
        <authorList>
            <person name="Campos J."/>
            <person name="Goldberg B."/>
            <person name="Tallon L."/>
            <person name="Sadzewicz L."/>
            <person name="Vavikolanu K."/>
            <person name="Mehta A."/>
            <person name="Aluvathingal J."/>
            <person name="Nadendla S."/>
            <person name="Nandy P."/>
            <person name="Geyer C."/>
            <person name="Yan Y."/>
            <person name="Sichtig H."/>
        </authorList>
    </citation>
    <scope>NUCLEOTIDE SEQUENCE [LARGE SCALE GENOMIC DNA]</scope>
    <source>
        <strain evidence="3 4">FDAARGOS_656</strain>
    </source>
</reference>
<protein>
    <submittedName>
        <fullName evidence="3">Choline/Carnitine o-acyltransferase family protein</fullName>
    </submittedName>
</protein>
<evidence type="ECO:0000259" key="2">
    <source>
        <dbReference type="Pfam" id="PF00755"/>
    </source>
</evidence>
<dbReference type="Gene3D" id="1.10.275.20">
    <property type="entry name" value="Choline/Carnitine o-acyltransferase"/>
    <property type="match status" value="1"/>
</dbReference>
<evidence type="ECO:0000313" key="4">
    <source>
        <dbReference type="Proteomes" id="UP000536275"/>
    </source>
</evidence>
<dbReference type="PANTHER" id="PTHR22589">
    <property type="entry name" value="CARNITINE O-ACYLTRANSFERASE"/>
    <property type="match status" value="1"/>
</dbReference>
<sequence>MSTYRFQETLEKLPIPDLVQTCNAYLEALKPLQTEQEHENTKIAVDKFLNGSGIGHYLDRELRQYAKTRPSYIEQFWYDSYLNYDSPVVLNLNPFFLLEDDPFTNESSSINPQVKRAPI</sequence>
<dbReference type="InterPro" id="IPR039551">
    <property type="entry name" value="Cho/carn_acyl_trans"/>
</dbReference>
<accession>A0A8H6C2V9</accession>
<dbReference type="Pfam" id="PF00755">
    <property type="entry name" value="Carn_acyltransf"/>
    <property type="match status" value="1"/>
</dbReference>
<organism evidence="3 4">
    <name type="scientific">Candida albicans</name>
    <name type="common">Yeast</name>
    <dbReference type="NCBI Taxonomy" id="5476"/>
    <lineage>
        <taxon>Eukaryota</taxon>
        <taxon>Fungi</taxon>
        <taxon>Dikarya</taxon>
        <taxon>Ascomycota</taxon>
        <taxon>Saccharomycotina</taxon>
        <taxon>Pichiomycetes</taxon>
        <taxon>Debaryomycetaceae</taxon>
        <taxon>Candida/Lodderomyces clade</taxon>
        <taxon>Candida</taxon>
    </lineage>
</organism>
<proteinExistence type="predicted"/>
<dbReference type="AlphaFoldDB" id="A0A8H6C2V9"/>
<dbReference type="SUPFAM" id="SSF52777">
    <property type="entry name" value="CoA-dependent acyltransferases"/>
    <property type="match status" value="1"/>
</dbReference>
<dbReference type="InterPro" id="IPR000542">
    <property type="entry name" value="Carn_acyl_trans"/>
</dbReference>
<feature type="domain" description="Choline/carnitine acyltransferase" evidence="2">
    <location>
        <begin position="13"/>
        <end position="117"/>
    </location>
</feature>
<dbReference type="GO" id="GO:0004092">
    <property type="term" value="F:carnitine O-acetyltransferase activity"/>
    <property type="evidence" value="ECO:0007669"/>
    <property type="project" value="TreeGrafter"/>
</dbReference>
<keyword evidence="1 3" id="KW-0012">Acyltransferase</keyword>
<dbReference type="PANTHER" id="PTHR22589:SF29">
    <property type="entry name" value="MITOCHONDRIAL CARNITINE O-ACETYLTRANSFERASE-RELATED"/>
    <property type="match status" value="1"/>
</dbReference>
<dbReference type="InterPro" id="IPR042572">
    <property type="entry name" value="Carn_acyl_trans_N"/>
</dbReference>
<gene>
    <name evidence="3" type="ORF">FOB64_002359</name>
</gene>
<keyword evidence="3" id="KW-0808">Transferase</keyword>
<name>A0A8H6C2V9_CANAX</name>
<dbReference type="EMBL" id="JABWAD010000027">
    <property type="protein sequence ID" value="KAF6070279.1"/>
    <property type="molecule type" value="Genomic_DNA"/>
</dbReference>
<evidence type="ECO:0000256" key="1">
    <source>
        <dbReference type="ARBA" id="ARBA00023315"/>
    </source>
</evidence>